<evidence type="ECO:0000256" key="4">
    <source>
        <dbReference type="ARBA" id="ARBA00022692"/>
    </source>
</evidence>
<comment type="subcellular location">
    <subcellularLocation>
        <location evidence="1">Membrane</location>
        <topology evidence="1">Multi-pass membrane protein</topology>
    </subcellularLocation>
</comment>
<sequence length="106" mass="11655">WLTIQDGLLGPGLFVFSLTAFNNLENLGFGKGFQAKIFPEILLCLLLVLFASGLIHRVCVTTCLISMVVSTLNQAMASVFAPAKVMRKGKKRNEQCPIKLILCKNK</sequence>
<dbReference type="AlphaFoldDB" id="A0A8C2V6U1"/>
<accession>A0A8C2V6U1</accession>
<keyword evidence="12" id="KW-1185">Reference proteome</keyword>
<comment type="subunit">
    <text evidence="9">Component of STT3A-containing oligosaccharyl transferase (OST-A) complex. STT3A-containing complex assembly occurs through the formation of 3 subcomplexes. Subcomplex 1 contains RPN1 and TMEM258, subcomplex 2 contains the STT3A-specific subunits STT3A, DC2/OSTC, and KCP2 as well as the core subunit OST4, and subcomplex 3 contains RPN2, DAD1, and OST48. The OST-A complex can form stable complexes with the Sec61 complex or with both the Sec61 and TRAP complexes. Interacts with PSEN1 and NCSTN; indicative for an association with the gamma-secretase complex.</text>
</comment>
<evidence type="ECO:0000313" key="12">
    <source>
        <dbReference type="Proteomes" id="UP000694398"/>
    </source>
</evidence>
<evidence type="ECO:0000256" key="3">
    <source>
        <dbReference type="ARBA" id="ARBA00020175"/>
    </source>
</evidence>
<comment type="similarity">
    <text evidence="2">Belongs to the KRTCAP2 family.</text>
</comment>
<organism evidence="11 12">
    <name type="scientific">Chinchilla lanigera</name>
    <name type="common">Long-tailed chinchilla</name>
    <name type="synonym">Chinchilla villidera</name>
    <dbReference type="NCBI Taxonomy" id="34839"/>
    <lineage>
        <taxon>Eukaryota</taxon>
        <taxon>Metazoa</taxon>
        <taxon>Chordata</taxon>
        <taxon>Craniata</taxon>
        <taxon>Vertebrata</taxon>
        <taxon>Euteleostomi</taxon>
        <taxon>Mammalia</taxon>
        <taxon>Eutheria</taxon>
        <taxon>Euarchontoglires</taxon>
        <taxon>Glires</taxon>
        <taxon>Rodentia</taxon>
        <taxon>Hystricomorpha</taxon>
        <taxon>Chinchillidae</taxon>
        <taxon>Chinchilla</taxon>
    </lineage>
</organism>
<proteinExistence type="inferred from homology"/>
<dbReference type="InterPro" id="IPR018614">
    <property type="entry name" value="KRTCAP2"/>
</dbReference>
<keyword evidence="6 10" id="KW-0472">Membrane</keyword>
<dbReference type="PANTHER" id="PTHR32001">
    <property type="entry name" value="KERATINOCYTE-ASSOCIATED PROTEIN 2"/>
    <property type="match status" value="1"/>
</dbReference>
<evidence type="ECO:0000256" key="8">
    <source>
        <dbReference type="ARBA" id="ARBA00053818"/>
    </source>
</evidence>
<keyword evidence="5 10" id="KW-1133">Transmembrane helix</keyword>
<dbReference type="GeneTree" id="ENSGT00390000003552"/>
<protein>
    <recommendedName>
        <fullName evidence="3">Dolichyl-diphosphooligosaccharide--protein glycosyltransferase subunit KCP2</fullName>
    </recommendedName>
    <alternativeName>
        <fullName evidence="7">Keratinocyte-associated protein 2</fullName>
    </alternativeName>
</protein>
<evidence type="ECO:0000313" key="11">
    <source>
        <dbReference type="Ensembl" id="ENSCLAP00000009665.1"/>
    </source>
</evidence>
<dbReference type="Proteomes" id="UP000694398">
    <property type="component" value="Unassembled WGS sequence"/>
</dbReference>
<evidence type="ECO:0000256" key="1">
    <source>
        <dbReference type="ARBA" id="ARBA00004141"/>
    </source>
</evidence>
<comment type="function">
    <text evidence="8">Subunit of STT3A-containing oligosaccharyl transferase (OST-A) complex that catalyzes the initial transfer of a defined glycan (Glc(3)Man(9)GlcNAc(2) in eukaryotes) from the lipid carrier dolichol-pyrophosphate to an asparagine residue within an Asn-X-Ser/Thr consensus motif in nascent polypeptide chains, the first step in protein N-glycosylation. N-glycosylation occurs cotranslationally and the complex associates with the Sec61 complex at the channel-forming translocon complex that mediates protein translocation across the endoplasmic reticulum (ER). Within the OST-A complex, acts as an adapter that anchors the OST-A complex to the Sec61 complex. May be involved in N-glycosylation of APP (amyloid-beta precursor protein). Can modulate gamma-secretase cleavage of APP by enhancing endoprotelysis of PSEN1.</text>
</comment>
<evidence type="ECO:0000256" key="6">
    <source>
        <dbReference type="ARBA" id="ARBA00023136"/>
    </source>
</evidence>
<dbReference type="Pfam" id="PF09775">
    <property type="entry name" value="Keratin_assoc"/>
    <property type="match status" value="1"/>
</dbReference>
<evidence type="ECO:0000256" key="2">
    <source>
        <dbReference type="ARBA" id="ARBA00007279"/>
    </source>
</evidence>
<reference evidence="11" key="1">
    <citation type="submission" date="2025-08" db="UniProtKB">
        <authorList>
            <consortium name="Ensembl"/>
        </authorList>
    </citation>
    <scope>IDENTIFICATION</scope>
</reference>
<dbReference type="GO" id="GO:0016020">
    <property type="term" value="C:membrane"/>
    <property type="evidence" value="ECO:0007669"/>
    <property type="project" value="UniProtKB-SubCell"/>
</dbReference>
<keyword evidence="4 10" id="KW-0812">Transmembrane</keyword>
<evidence type="ECO:0000256" key="5">
    <source>
        <dbReference type="ARBA" id="ARBA00022989"/>
    </source>
</evidence>
<evidence type="ECO:0000256" key="7">
    <source>
        <dbReference type="ARBA" id="ARBA00049813"/>
    </source>
</evidence>
<evidence type="ECO:0000256" key="10">
    <source>
        <dbReference type="SAM" id="Phobius"/>
    </source>
</evidence>
<dbReference type="PANTHER" id="PTHR32001:SF1">
    <property type="entry name" value="KERATINOCYTE-ASSOCIATED PROTEIN 2"/>
    <property type="match status" value="1"/>
</dbReference>
<dbReference type="Ensembl" id="ENSCLAT00000009794.1">
    <property type="protein sequence ID" value="ENSCLAP00000009665.1"/>
    <property type="gene ID" value="ENSCLAG00000006700.1"/>
</dbReference>
<reference evidence="11" key="2">
    <citation type="submission" date="2025-09" db="UniProtKB">
        <authorList>
            <consortium name="Ensembl"/>
        </authorList>
    </citation>
    <scope>IDENTIFICATION</scope>
</reference>
<evidence type="ECO:0000256" key="9">
    <source>
        <dbReference type="ARBA" id="ARBA00063768"/>
    </source>
</evidence>
<name>A0A8C2V6U1_CHILA</name>
<feature type="transmembrane region" description="Helical" evidence="10">
    <location>
        <begin position="37"/>
        <end position="58"/>
    </location>
</feature>